<sequence>MSQRTWKSDGERGYYLRESCIVWSGDEVFTTHVEDSRVNFEGACALTTQADASDGLLRSEARTSR</sequence>
<dbReference type="EMBL" id="JACGWZ010000001">
    <property type="protein sequence ID" value="MBA8823205.1"/>
    <property type="molecule type" value="Genomic_DNA"/>
</dbReference>
<dbReference type="Proteomes" id="UP000569329">
    <property type="component" value="Unassembled WGS sequence"/>
</dbReference>
<reference evidence="1 2" key="1">
    <citation type="submission" date="2020-07" db="EMBL/GenBank/DDBJ databases">
        <title>Sequencing the genomes of 1000 actinobacteria strains.</title>
        <authorList>
            <person name="Klenk H.-P."/>
        </authorList>
    </citation>
    <scope>NUCLEOTIDE SEQUENCE [LARGE SCALE GENOMIC DNA]</scope>
    <source>
        <strain evidence="1 2">DSM 45975</strain>
    </source>
</reference>
<keyword evidence="2" id="KW-1185">Reference proteome</keyword>
<evidence type="ECO:0000313" key="1">
    <source>
        <dbReference type="EMBL" id="MBA8823205.1"/>
    </source>
</evidence>
<organism evidence="1 2">
    <name type="scientific">Halosaccharopolyspora lacisalsi</name>
    <dbReference type="NCBI Taxonomy" id="1000566"/>
    <lineage>
        <taxon>Bacteria</taxon>
        <taxon>Bacillati</taxon>
        <taxon>Actinomycetota</taxon>
        <taxon>Actinomycetes</taxon>
        <taxon>Pseudonocardiales</taxon>
        <taxon>Pseudonocardiaceae</taxon>
        <taxon>Halosaccharopolyspora</taxon>
    </lineage>
</organism>
<name>A0A839DV91_9PSEU</name>
<protein>
    <submittedName>
        <fullName evidence="1">Uncharacterized protein</fullName>
    </submittedName>
</protein>
<gene>
    <name evidence="1" type="ORF">FHX42_000534</name>
</gene>
<proteinExistence type="predicted"/>
<dbReference type="AlphaFoldDB" id="A0A839DV91"/>
<accession>A0A839DV91</accession>
<comment type="caution">
    <text evidence="1">The sequence shown here is derived from an EMBL/GenBank/DDBJ whole genome shotgun (WGS) entry which is preliminary data.</text>
</comment>
<dbReference type="RefSeq" id="WP_182542553.1">
    <property type="nucleotide sequence ID" value="NZ_JACGWZ010000001.1"/>
</dbReference>
<evidence type="ECO:0000313" key="2">
    <source>
        <dbReference type="Proteomes" id="UP000569329"/>
    </source>
</evidence>